<sequence length="158" mass="17537">MRIVVLCGPPCSGKTTLAHTLATDHDVVLDYDDIARNLGSPTPWLHPEPWRTAAEHDMQAAIHQAAAHPGDGTAWVIRTAPRPHQRARLAEQWHAKVYVLSPGRAECTRRAKADGRPSGTSRSIGEWYHWYTPWVGDLNPDDPFPQVRGSIQLEPGDV</sequence>
<dbReference type="RefSeq" id="WP_378243156.1">
    <property type="nucleotide sequence ID" value="NZ_JBHRWK010000059.1"/>
</dbReference>
<dbReference type="InterPro" id="IPR027417">
    <property type="entry name" value="P-loop_NTPase"/>
</dbReference>
<name>A0ABV7P6F6_9PSEU</name>
<dbReference type="Proteomes" id="UP001595645">
    <property type="component" value="Unassembled WGS sequence"/>
</dbReference>
<organism evidence="1 2">
    <name type="scientific">Amycolatopsis speibonae</name>
    <dbReference type="NCBI Taxonomy" id="1450224"/>
    <lineage>
        <taxon>Bacteria</taxon>
        <taxon>Bacillati</taxon>
        <taxon>Actinomycetota</taxon>
        <taxon>Actinomycetes</taxon>
        <taxon>Pseudonocardiales</taxon>
        <taxon>Pseudonocardiaceae</taxon>
        <taxon>Amycolatopsis</taxon>
    </lineage>
</organism>
<accession>A0ABV7P6F6</accession>
<protein>
    <submittedName>
        <fullName evidence="1">AAA family ATPase</fullName>
    </submittedName>
</protein>
<dbReference type="SUPFAM" id="SSF52540">
    <property type="entry name" value="P-loop containing nucleoside triphosphate hydrolases"/>
    <property type="match status" value="1"/>
</dbReference>
<reference evidence="2" key="1">
    <citation type="journal article" date="2019" name="Int. J. Syst. Evol. Microbiol.">
        <title>The Global Catalogue of Microorganisms (GCM) 10K type strain sequencing project: providing services to taxonomists for standard genome sequencing and annotation.</title>
        <authorList>
            <consortium name="The Broad Institute Genomics Platform"/>
            <consortium name="The Broad Institute Genome Sequencing Center for Infectious Disease"/>
            <person name="Wu L."/>
            <person name="Ma J."/>
        </authorList>
    </citation>
    <scope>NUCLEOTIDE SEQUENCE [LARGE SCALE GENOMIC DNA]</scope>
    <source>
        <strain evidence="2">CGMCC 4.7676</strain>
    </source>
</reference>
<comment type="caution">
    <text evidence="1">The sequence shown here is derived from an EMBL/GenBank/DDBJ whole genome shotgun (WGS) entry which is preliminary data.</text>
</comment>
<dbReference type="Gene3D" id="3.40.50.300">
    <property type="entry name" value="P-loop containing nucleotide triphosphate hydrolases"/>
    <property type="match status" value="1"/>
</dbReference>
<dbReference type="EMBL" id="JBHRWK010000059">
    <property type="protein sequence ID" value="MFC3454017.1"/>
    <property type="molecule type" value="Genomic_DNA"/>
</dbReference>
<dbReference type="Pfam" id="PF13671">
    <property type="entry name" value="AAA_33"/>
    <property type="match status" value="1"/>
</dbReference>
<evidence type="ECO:0000313" key="2">
    <source>
        <dbReference type="Proteomes" id="UP001595645"/>
    </source>
</evidence>
<evidence type="ECO:0000313" key="1">
    <source>
        <dbReference type="EMBL" id="MFC3454017.1"/>
    </source>
</evidence>
<gene>
    <name evidence="1" type="ORF">ACFOSH_31660</name>
</gene>
<keyword evidence="2" id="KW-1185">Reference proteome</keyword>
<proteinExistence type="predicted"/>